<dbReference type="EMBL" id="CP001663">
    <property type="protein sequence ID" value="AFP39237.1"/>
    <property type="molecule type" value="Genomic_DNA"/>
</dbReference>
<sequence>MLSALDPAPNVRRTFGRSDTAGVPAKSFAPPRLCIVAVPRLPDEDPMRRLHKMIAGTLAVAVLAACSGQQQSASSGPSGQPQPGGTLTFSDVQFVTDALSTNYTTANLLFQVVDRLVYLDPKTGEVYGWLAEEFSRNDDATRYTFTIRDDVTFSDGTPLTAEVVKANFDQLGKGDPAKKIPPFSDFVGYDHSEVNGNTITVFLDQPNSNFYRVVANGRAGIRGEKTLALDFDGQAKIENVVGSGPFVYQSHVPDQEVVLTKRPDYAWPPVNSPNQGAAYLDKLVVRVIGEPGLRAGAVQSGQVDLARGIQPTDEPALAQGGFQVIPVAAPILTANIVGFRINNELVSDQRVRRALQLGIDRQAVVDTVLSPSYRAADSVLGHDDPLFTDESADLGYDPRRAAALLDEAGWKVGGDGIREKDGKKLNLTLAASNQSVVFRPAFEFIESGWRELGVALQNRAGDTTLFNAANADGSTPLLGTRTSYNNGLGMLFGRANGNLTFATNDELIALSAEELRATDPAHAKDIAARIQKKVIDDQLALILWDEVQVHAAAPNVHVEFTNYTEPLFQSAWKN</sequence>
<dbReference type="CDD" id="cd08492">
    <property type="entry name" value="PBP2_NikA_DppA_OppA_like_15"/>
    <property type="match status" value="1"/>
</dbReference>
<evidence type="ECO:0000256" key="1">
    <source>
        <dbReference type="ARBA" id="ARBA00005695"/>
    </source>
</evidence>
<accession>I7G0R8</accession>
<dbReference type="InterPro" id="IPR039424">
    <property type="entry name" value="SBP_5"/>
</dbReference>
<comment type="similarity">
    <text evidence="1">Belongs to the bacterial solute-binding protein 5 family.</text>
</comment>
<dbReference type="Pfam" id="PF00496">
    <property type="entry name" value="SBP_bac_5"/>
    <property type="match status" value="1"/>
</dbReference>
<dbReference type="PANTHER" id="PTHR30290:SF9">
    <property type="entry name" value="OLIGOPEPTIDE-BINDING PROTEIN APPA"/>
    <property type="match status" value="1"/>
</dbReference>
<evidence type="ECO:0000256" key="4">
    <source>
        <dbReference type="SAM" id="MobiDB-lite"/>
    </source>
</evidence>
<dbReference type="PATRIC" id="fig|246196.56.peg.2849"/>
<dbReference type="Gene3D" id="3.40.190.10">
    <property type="entry name" value="Periplasmic binding protein-like II"/>
    <property type="match status" value="1"/>
</dbReference>
<evidence type="ECO:0000256" key="2">
    <source>
        <dbReference type="ARBA" id="ARBA00022448"/>
    </source>
</evidence>
<dbReference type="Gene3D" id="3.10.105.10">
    <property type="entry name" value="Dipeptide-binding Protein, Domain 3"/>
    <property type="match status" value="1"/>
</dbReference>
<proteinExistence type="inferred from homology"/>
<dbReference type="GO" id="GO:0015833">
    <property type="term" value="P:peptide transport"/>
    <property type="evidence" value="ECO:0007669"/>
    <property type="project" value="TreeGrafter"/>
</dbReference>
<evidence type="ECO:0000313" key="7">
    <source>
        <dbReference type="Proteomes" id="UP000006158"/>
    </source>
</evidence>
<name>I7G0R8_MYCS2</name>
<dbReference type="GO" id="GO:0043190">
    <property type="term" value="C:ATP-binding cassette (ABC) transporter complex"/>
    <property type="evidence" value="ECO:0007669"/>
    <property type="project" value="InterPro"/>
</dbReference>
<dbReference type="InterPro" id="IPR030678">
    <property type="entry name" value="Peptide/Ni-bd"/>
</dbReference>
<organism evidence="6 7">
    <name type="scientific">Mycolicibacterium smegmatis (strain ATCC 700084 / mc(2)155)</name>
    <name type="common">Mycobacterium smegmatis</name>
    <dbReference type="NCBI Taxonomy" id="246196"/>
    <lineage>
        <taxon>Bacteria</taxon>
        <taxon>Bacillati</taxon>
        <taxon>Actinomycetota</taxon>
        <taxon>Actinomycetes</taxon>
        <taxon>Mycobacteriales</taxon>
        <taxon>Mycobacteriaceae</taxon>
        <taxon>Mycolicibacterium</taxon>
    </lineage>
</organism>
<evidence type="ECO:0000313" key="6">
    <source>
        <dbReference type="EMBL" id="AFP39237.1"/>
    </source>
</evidence>
<evidence type="ECO:0000259" key="5">
    <source>
        <dbReference type="Pfam" id="PF00496"/>
    </source>
</evidence>
<dbReference type="PIRSF" id="PIRSF002741">
    <property type="entry name" value="MppA"/>
    <property type="match status" value="1"/>
</dbReference>
<dbReference type="SUPFAM" id="SSF53850">
    <property type="entry name" value="Periplasmic binding protein-like II"/>
    <property type="match status" value="1"/>
</dbReference>
<gene>
    <name evidence="6" type="ordered locus">MSMEI_2773</name>
</gene>
<reference evidence="6 7" key="1">
    <citation type="journal article" date="2007" name="Genome Biol.">
        <title>Interrupted coding sequences in Mycobacterium smegmatis: authentic mutations or sequencing errors?</title>
        <authorList>
            <person name="Deshayes C."/>
            <person name="Perrodou E."/>
            <person name="Gallien S."/>
            <person name="Euphrasie D."/>
            <person name="Schaeffer C."/>
            <person name="Van-Dorsselaer A."/>
            <person name="Poch O."/>
            <person name="Lecompte O."/>
            <person name="Reyrat J.M."/>
        </authorList>
    </citation>
    <scope>NUCLEOTIDE SEQUENCE [LARGE SCALE GENOMIC DNA]</scope>
    <source>
        <strain evidence="7">ATCC 700084 / mc(2)155</strain>
    </source>
</reference>
<dbReference type="InterPro" id="IPR000914">
    <property type="entry name" value="SBP_5_dom"/>
</dbReference>
<feature type="domain" description="Solute-binding protein family 5" evidence="5">
    <location>
        <begin position="125"/>
        <end position="483"/>
    </location>
</feature>
<reference evidence="6 7" key="2">
    <citation type="journal article" date="2009" name="Genome Res.">
        <title>Ortho-proteogenomics: multiple proteomes investigation through orthology and a new MS-based protocol.</title>
        <authorList>
            <person name="Gallien S."/>
            <person name="Perrodou E."/>
            <person name="Carapito C."/>
            <person name="Deshayes C."/>
            <person name="Reyrat J.M."/>
            <person name="Van Dorsselaer A."/>
            <person name="Poch O."/>
            <person name="Schaeffer C."/>
            <person name="Lecompte O."/>
        </authorList>
    </citation>
    <scope>NUCLEOTIDE SEQUENCE [LARGE SCALE GENOMIC DNA]</scope>
    <source>
        <strain evidence="7">ATCC 700084 / mc(2)155</strain>
    </source>
</reference>
<keyword evidence="2" id="KW-0813">Transport</keyword>
<dbReference type="PANTHER" id="PTHR30290">
    <property type="entry name" value="PERIPLASMIC BINDING COMPONENT OF ABC TRANSPORTER"/>
    <property type="match status" value="1"/>
</dbReference>
<dbReference type="GO" id="GO:1904680">
    <property type="term" value="F:peptide transmembrane transporter activity"/>
    <property type="evidence" value="ECO:0007669"/>
    <property type="project" value="TreeGrafter"/>
</dbReference>
<feature type="region of interest" description="Disordered" evidence="4">
    <location>
        <begin position="1"/>
        <end position="23"/>
    </location>
</feature>
<dbReference type="Proteomes" id="UP000006158">
    <property type="component" value="Chromosome"/>
</dbReference>
<dbReference type="KEGG" id="msg:MSMEI_2773"/>
<keyword evidence="3" id="KW-0732">Signal</keyword>
<protein>
    <recommendedName>
        <fullName evidence="5">Solute-binding protein family 5 domain-containing protein</fullName>
    </recommendedName>
</protein>
<dbReference type="AlphaFoldDB" id="I7G0R8"/>
<dbReference type="GO" id="GO:0042597">
    <property type="term" value="C:periplasmic space"/>
    <property type="evidence" value="ECO:0007669"/>
    <property type="project" value="UniProtKB-ARBA"/>
</dbReference>
<evidence type="ECO:0000256" key="3">
    <source>
        <dbReference type="ARBA" id="ARBA00022729"/>
    </source>
</evidence>